<dbReference type="PROSITE" id="PS51257">
    <property type="entry name" value="PROKAR_LIPOPROTEIN"/>
    <property type="match status" value="1"/>
</dbReference>
<feature type="signal peptide" evidence="1">
    <location>
        <begin position="1"/>
        <end position="26"/>
    </location>
</feature>
<reference evidence="3" key="1">
    <citation type="submission" date="2018-09" db="EMBL/GenBank/DDBJ databases">
        <authorList>
            <person name="Zhu H."/>
        </authorList>
    </citation>
    <scope>NUCLEOTIDE SEQUENCE [LARGE SCALE GENOMIC DNA]</scope>
    <source>
        <strain evidence="3">K2W31S-8</strain>
    </source>
</reference>
<feature type="chain" id="PRO_5017261746" description="Lipoprotein" evidence="1">
    <location>
        <begin position="27"/>
        <end position="186"/>
    </location>
</feature>
<keyword evidence="3" id="KW-1185">Reference proteome</keyword>
<dbReference type="KEGG" id="pcav:D3880_03625"/>
<proteinExistence type="predicted"/>
<dbReference type="RefSeq" id="WP_119892165.1">
    <property type="nucleotide sequence ID" value="NZ_CP032419.1"/>
</dbReference>
<dbReference type="EMBL" id="CP032419">
    <property type="protein sequence ID" value="AYC31539.1"/>
    <property type="molecule type" value="Genomic_DNA"/>
</dbReference>
<evidence type="ECO:0008006" key="4">
    <source>
        <dbReference type="Google" id="ProtNLM"/>
    </source>
</evidence>
<name>A0A385YXB1_9PSED</name>
<evidence type="ECO:0000256" key="1">
    <source>
        <dbReference type="SAM" id="SignalP"/>
    </source>
</evidence>
<dbReference type="AlphaFoldDB" id="A0A385YXB1"/>
<accession>A0A385YXB1</accession>
<organism evidence="2 3">
    <name type="scientific">Pseudomonas cavernae</name>
    <dbReference type="NCBI Taxonomy" id="2320867"/>
    <lineage>
        <taxon>Bacteria</taxon>
        <taxon>Pseudomonadati</taxon>
        <taxon>Pseudomonadota</taxon>
        <taxon>Gammaproteobacteria</taxon>
        <taxon>Pseudomonadales</taxon>
        <taxon>Pseudomonadaceae</taxon>
        <taxon>Pseudomonas</taxon>
    </lineage>
</organism>
<sequence>MHYAKLLSLSLLVASLAACSSTTPSAPVAAAKPAASALNNEDWYQVRTETQLFLFDDYQVFRDFVATGKAPVIKDTELKDAKSGLPIAVALRAEDQAKPLAQTAAYQFLTVALTPAEKFYGEIRQDGHIYVFSRYGDMVDMNKIGEPTFSFNDIGGGPQGERVVYVLAKEEPKPVKQIALFNTKYK</sequence>
<dbReference type="Proteomes" id="UP000265560">
    <property type="component" value="Chromosome"/>
</dbReference>
<gene>
    <name evidence="2" type="ORF">D3880_03625</name>
</gene>
<evidence type="ECO:0000313" key="3">
    <source>
        <dbReference type="Proteomes" id="UP000265560"/>
    </source>
</evidence>
<evidence type="ECO:0000313" key="2">
    <source>
        <dbReference type="EMBL" id="AYC31539.1"/>
    </source>
</evidence>
<keyword evidence="1" id="KW-0732">Signal</keyword>
<dbReference type="OrthoDB" id="8776015at2"/>
<protein>
    <recommendedName>
        <fullName evidence="4">Lipoprotein</fullName>
    </recommendedName>
</protein>